<organism evidence="2 3">
    <name type="scientific">Taishania pollutisoli</name>
    <dbReference type="NCBI Taxonomy" id="2766479"/>
    <lineage>
        <taxon>Bacteria</taxon>
        <taxon>Pseudomonadati</taxon>
        <taxon>Bacteroidota</taxon>
        <taxon>Flavobacteriia</taxon>
        <taxon>Flavobacteriales</taxon>
        <taxon>Crocinitomicaceae</taxon>
        <taxon>Taishania</taxon>
    </lineage>
</organism>
<name>A0A8J6PNS1_9FLAO</name>
<proteinExistence type="predicted"/>
<dbReference type="Proteomes" id="UP000652681">
    <property type="component" value="Unassembled WGS sequence"/>
</dbReference>
<gene>
    <name evidence="2" type="ORF">H9Y05_15770</name>
</gene>
<reference evidence="2" key="1">
    <citation type="submission" date="2020-09" db="EMBL/GenBank/DDBJ databases">
        <title>Taishania pollutisoli gen. nov., sp. nov., Isolated from Tetrabromobisphenol A-Contaminated Soil.</title>
        <authorList>
            <person name="Chen Q."/>
        </authorList>
    </citation>
    <scope>NUCLEOTIDE SEQUENCE</scope>
    <source>
        <strain evidence="2">CZZ-1</strain>
    </source>
</reference>
<dbReference type="Pfam" id="PF06527">
    <property type="entry name" value="TniQ"/>
    <property type="match status" value="1"/>
</dbReference>
<accession>A0A8J6PNS1</accession>
<sequence length="218" mass="25494">MDESPTSWLIRLARSHHNTVSDLLHFYNLNALLKRAIDIDTDLTVLKNILQKRSELPQNVAAKVPDFKWKSGRSEWIIFPNKKGSSTLNSYTQYCPECLTTKGYYQLKWKLVLFTGCVDCQCKLQDSCPDCLSPISPLKSDIQYPVHSDINPIFTCWNCRYDYRKAPHVPMDALMIEKMSKINRAYSEIPINDRYLEYMMFNKVSFDTKSILLYKDKR</sequence>
<dbReference type="EMBL" id="JACVEL010000021">
    <property type="protein sequence ID" value="MBC9813935.1"/>
    <property type="molecule type" value="Genomic_DNA"/>
</dbReference>
<dbReference type="RefSeq" id="WP_216714838.1">
    <property type="nucleotide sequence ID" value="NZ_JACVEL010000021.1"/>
</dbReference>
<dbReference type="AlphaFoldDB" id="A0A8J6PNS1"/>
<dbReference type="InterPro" id="IPR009492">
    <property type="entry name" value="TniQ"/>
</dbReference>
<evidence type="ECO:0000313" key="2">
    <source>
        <dbReference type="EMBL" id="MBC9813935.1"/>
    </source>
</evidence>
<evidence type="ECO:0000313" key="3">
    <source>
        <dbReference type="Proteomes" id="UP000652681"/>
    </source>
</evidence>
<protein>
    <submittedName>
        <fullName evidence="2">TniQ family protein</fullName>
    </submittedName>
</protein>
<keyword evidence="3" id="KW-1185">Reference proteome</keyword>
<comment type="caution">
    <text evidence="2">The sequence shown here is derived from an EMBL/GenBank/DDBJ whole genome shotgun (WGS) entry which is preliminary data.</text>
</comment>
<evidence type="ECO:0000259" key="1">
    <source>
        <dbReference type="Pfam" id="PF06527"/>
    </source>
</evidence>
<feature type="domain" description="TniQ" evidence="1">
    <location>
        <begin position="2"/>
        <end position="124"/>
    </location>
</feature>